<dbReference type="EMBL" id="JAIQCV010000001">
    <property type="protein sequence ID" value="KAH1131803.1"/>
    <property type="molecule type" value="Genomic_DNA"/>
</dbReference>
<name>A0A9D3WPD2_9ROSI</name>
<keyword evidence="3" id="KW-1185">Reference proteome</keyword>
<reference evidence="2 3" key="1">
    <citation type="journal article" date="2021" name="Plant Biotechnol. J.">
        <title>Multi-omics assisted identification of the key and species-specific regulatory components of drought-tolerant mechanisms in Gossypium stocksii.</title>
        <authorList>
            <person name="Yu D."/>
            <person name="Ke L."/>
            <person name="Zhang D."/>
            <person name="Wu Y."/>
            <person name="Sun Y."/>
            <person name="Mei J."/>
            <person name="Sun J."/>
            <person name="Sun Y."/>
        </authorList>
    </citation>
    <scope>NUCLEOTIDE SEQUENCE [LARGE SCALE GENOMIC DNA]</scope>
    <source>
        <strain evidence="3">cv. E1</strain>
        <tissue evidence="2">Leaf</tissue>
    </source>
</reference>
<feature type="domain" description="Endonuclease/exonuclease/phosphatase" evidence="1">
    <location>
        <begin position="12"/>
        <end position="115"/>
    </location>
</feature>
<accession>A0A9D3WPD2</accession>
<evidence type="ECO:0000259" key="1">
    <source>
        <dbReference type="Pfam" id="PF03372"/>
    </source>
</evidence>
<protein>
    <recommendedName>
        <fullName evidence="1">Endonuclease/exonuclease/phosphatase domain-containing protein</fullName>
    </recommendedName>
</protein>
<dbReference type="SUPFAM" id="SSF56219">
    <property type="entry name" value="DNase I-like"/>
    <property type="match status" value="1"/>
</dbReference>
<proteinExistence type="predicted"/>
<dbReference type="Pfam" id="PF03372">
    <property type="entry name" value="Exo_endo_phos"/>
    <property type="match status" value="1"/>
</dbReference>
<evidence type="ECO:0000313" key="3">
    <source>
        <dbReference type="Proteomes" id="UP000828251"/>
    </source>
</evidence>
<dbReference type="PANTHER" id="PTHR33710:SF62">
    <property type="entry name" value="DUF4283 DOMAIN PROTEIN"/>
    <property type="match status" value="1"/>
</dbReference>
<dbReference type="Proteomes" id="UP000828251">
    <property type="component" value="Unassembled WGS sequence"/>
</dbReference>
<dbReference type="AlphaFoldDB" id="A0A9D3WPD2"/>
<dbReference type="OrthoDB" id="1750221at2759"/>
<comment type="caution">
    <text evidence="2">The sequence shown here is derived from an EMBL/GenBank/DDBJ whole genome shotgun (WGS) entry which is preliminary data.</text>
</comment>
<dbReference type="Gene3D" id="3.60.10.10">
    <property type="entry name" value="Endonuclease/exonuclease/phosphatase"/>
    <property type="match status" value="1"/>
</dbReference>
<dbReference type="InterPro" id="IPR036691">
    <property type="entry name" value="Endo/exonu/phosph_ase_sf"/>
</dbReference>
<organism evidence="2 3">
    <name type="scientific">Gossypium stocksii</name>
    <dbReference type="NCBI Taxonomy" id="47602"/>
    <lineage>
        <taxon>Eukaryota</taxon>
        <taxon>Viridiplantae</taxon>
        <taxon>Streptophyta</taxon>
        <taxon>Embryophyta</taxon>
        <taxon>Tracheophyta</taxon>
        <taxon>Spermatophyta</taxon>
        <taxon>Magnoliopsida</taxon>
        <taxon>eudicotyledons</taxon>
        <taxon>Gunneridae</taxon>
        <taxon>Pentapetalae</taxon>
        <taxon>rosids</taxon>
        <taxon>malvids</taxon>
        <taxon>Malvales</taxon>
        <taxon>Malvaceae</taxon>
        <taxon>Malvoideae</taxon>
        <taxon>Gossypium</taxon>
    </lineage>
</organism>
<gene>
    <name evidence="2" type="ORF">J1N35_003181</name>
</gene>
<evidence type="ECO:0000313" key="2">
    <source>
        <dbReference type="EMBL" id="KAH1131803.1"/>
    </source>
</evidence>
<sequence>MIVDGKEIDVKWRFTRFYGSPYAQDRDDSWAVLKNLYNEEDIPWFIHGDFNEIMYSFEKKGGLPRDERRMEKFLNAIEECQLNDVGFTGNWFTWERGNLPETNIQERLDRGLANEKWLLMFPEAKIQHLSQEGRKKGRREIALGLKLGGHWRILLWMKYKNYREWQQRISCKSCNL</sequence>
<dbReference type="PANTHER" id="PTHR33710">
    <property type="entry name" value="BNAC02G09200D PROTEIN"/>
    <property type="match status" value="1"/>
</dbReference>
<dbReference type="InterPro" id="IPR005135">
    <property type="entry name" value="Endo/exonuclease/phosphatase"/>
</dbReference>